<dbReference type="InterPro" id="IPR018937">
    <property type="entry name" value="MMgT"/>
</dbReference>
<evidence type="ECO:0000256" key="5">
    <source>
        <dbReference type="ARBA" id="ARBA00023136"/>
    </source>
</evidence>
<dbReference type="Proteomes" id="UP000292082">
    <property type="component" value="Unassembled WGS sequence"/>
</dbReference>
<dbReference type="EMBL" id="ML145221">
    <property type="protein sequence ID" value="TBU53215.1"/>
    <property type="molecule type" value="Genomic_DNA"/>
</dbReference>
<evidence type="ECO:0000256" key="4">
    <source>
        <dbReference type="ARBA" id="ARBA00022989"/>
    </source>
</evidence>
<sequence>MLGGLMLLAATIALLHAAYSTYEHLSHLKALGRPEGALPNDIVVEAAISLVLAVVGATIRSPSLREVTWRSEMKRRALEEDDDPRLSFEKFVQRAGIVPKVSSSS</sequence>
<protein>
    <submittedName>
        <fullName evidence="6">Uncharacterized protein</fullName>
    </submittedName>
</protein>
<keyword evidence="7" id="KW-1185">Reference proteome</keyword>
<dbReference type="STRING" id="114155.A0A4V2K435"/>
<accession>A0A4V2K435</accession>
<organism evidence="6 7">
    <name type="scientific">Dichomitus squalens</name>
    <dbReference type="NCBI Taxonomy" id="114155"/>
    <lineage>
        <taxon>Eukaryota</taxon>
        <taxon>Fungi</taxon>
        <taxon>Dikarya</taxon>
        <taxon>Basidiomycota</taxon>
        <taxon>Agaricomycotina</taxon>
        <taxon>Agaricomycetes</taxon>
        <taxon>Polyporales</taxon>
        <taxon>Polyporaceae</taxon>
        <taxon>Dichomitus</taxon>
    </lineage>
</organism>
<evidence type="ECO:0000256" key="2">
    <source>
        <dbReference type="ARBA" id="ARBA00006109"/>
    </source>
</evidence>
<evidence type="ECO:0000313" key="7">
    <source>
        <dbReference type="Proteomes" id="UP000292082"/>
    </source>
</evidence>
<gene>
    <name evidence="6" type="ORF">BD310DRAFT_938589</name>
</gene>
<name>A0A4V2K435_9APHY</name>
<keyword evidence="5" id="KW-0472">Membrane</keyword>
<evidence type="ECO:0000256" key="1">
    <source>
        <dbReference type="ARBA" id="ARBA00004127"/>
    </source>
</evidence>
<evidence type="ECO:0000313" key="6">
    <source>
        <dbReference type="EMBL" id="TBU53215.1"/>
    </source>
</evidence>
<proteinExistence type="inferred from homology"/>
<dbReference type="GO" id="GO:0012505">
    <property type="term" value="C:endomembrane system"/>
    <property type="evidence" value="ECO:0007669"/>
    <property type="project" value="UniProtKB-SubCell"/>
</dbReference>
<keyword evidence="4" id="KW-1133">Transmembrane helix</keyword>
<comment type="subcellular location">
    <subcellularLocation>
        <location evidence="1">Endomembrane system</location>
        <topology evidence="1">Multi-pass membrane protein</topology>
    </subcellularLocation>
</comment>
<keyword evidence="3" id="KW-0812">Transmembrane</keyword>
<evidence type="ECO:0000256" key="3">
    <source>
        <dbReference type="ARBA" id="ARBA00022692"/>
    </source>
</evidence>
<dbReference type="Pfam" id="PF10270">
    <property type="entry name" value="MMgT"/>
    <property type="match status" value="1"/>
</dbReference>
<comment type="similarity">
    <text evidence="2">Belongs to the membrane magnesium transporter (TC 1.A.67) family.</text>
</comment>
<reference evidence="6 7" key="1">
    <citation type="submission" date="2019-01" db="EMBL/GenBank/DDBJ databases">
        <title>Draft genome sequences of three monokaryotic isolates of the white-rot basidiomycete fungus Dichomitus squalens.</title>
        <authorList>
            <consortium name="DOE Joint Genome Institute"/>
            <person name="Lopez S.C."/>
            <person name="Andreopoulos B."/>
            <person name="Pangilinan J."/>
            <person name="Lipzen A."/>
            <person name="Riley R."/>
            <person name="Ahrendt S."/>
            <person name="Ng V."/>
            <person name="Barry K."/>
            <person name="Daum C."/>
            <person name="Grigoriev I.V."/>
            <person name="Hilden K.S."/>
            <person name="Makela M.R."/>
            <person name="de Vries R.P."/>
        </authorList>
    </citation>
    <scope>NUCLEOTIDE SEQUENCE [LARGE SCALE GENOMIC DNA]</scope>
    <source>
        <strain evidence="6 7">CBS 464.89</strain>
    </source>
</reference>
<dbReference type="AlphaFoldDB" id="A0A4V2K435"/>